<name>A0A1I2R333_9HYPH</name>
<sequence>MPSKVLPICSVAFTLAVSGLALAQSPMETGTGGDVTSTTRARNTTAVGQTKPPGAAAGGEVSRDADRRTPQQKKDNEISKGICIGCN</sequence>
<dbReference type="Proteomes" id="UP000199229">
    <property type="component" value="Unassembled WGS sequence"/>
</dbReference>
<evidence type="ECO:0000313" key="4">
    <source>
        <dbReference type="Proteomes" id="UP000199229"/>
    </source>
</evidence>
<proteinExistence type="predicted"/>
<feature type="compositionally biased region" description="Basic and acidic residues" evidence="1">
    <location>
        <begin position="61"/>
        <end position="78"/>
    </location>
</feature>
<dbReference type="AlphaFoldDB" id="A0A1I2R333"/>
<dbReference type="RefSeq" id="WP_244528532.1">
    <property type="nucleotide sequence ID" value="NZ_FOPM01000002.1"/>
</dbReference>
<keyword evidence="2" id="KW-0732">Signal</keyword>
<feature type="compositionally biased region" description="Polar residues" evidence="1">
    <location>
        <begin position="34"/>
        <end position="48"/>
    </location>
</feature>
<evidence type="ECO:0008006" key="5">
    <source>
        <dbReference type="Google" id="ProtNLM"/>
    </source>
</evidence>
<evidence type="ECO:0000256" key="2">
    <source>
        <dbReference type="SAM" id="SignalP"/>
    </source>
</evidence>
<dbReference type="EMBL" id="FOPM01000002">
    <property type="protein sequence ID" value="SFG34878.1"/>
    <property type="molecule type" value="Genomic_DNA"/>
</dbReference>
<evidence type="ECO:0000313" key="3">
    <source>
        <dbReference type="EMBL" id="SFG34878.1"/>
    </source>
</evidence>
<feature type="chain" id="PRO_5011790345" description="Secreted protein" evidence="2">
    <location>
        <begin position="24"/>
        <end position="87"/>
    </location>
</feature>
<reference evidence="4" key="1">
    <citation type="submission" date="2016-10" db="EMBL/GenBank/DDBJ databases">
        <authorList>
            <person name="Varghese N."/>
            <person name="Submissions S."/>
        </authorList>
    </citation>
    <scope>NUCLEOTIDE SEQUENCE [LARGE SCALE GENOMIC DNA]</scope>
    <source>
        <strain evidence="4">Gh-105</strain>
    </source>
</reference>
<gene>
    <name evidence="3" type="ORF">SAMN05192565_10238</name>
</gene>
<protein>
    <recommendedName>
        <fullName evidence="5">Secreted protein</fullName>
    </recommendedName>
</protein>
<accession>A0A1I2R333</accession>
<feature type="region of interest" description="Disordered" evidence="1">
    <location>
        <begin position="23"/>
        <end position="87"/>
    </location>
</feature>
<organism evidence="3 4">
    <name type="scientific">Methylobacterium gossipiicola</name>
    <dbReference type="NCBI Taxonomy" id="582675"/>
    <lineage>
        <taxon>Bacteria</taxon>
        <taxon>Pseudomonadati</taxon>
        <taxon>Pseudomonadota</taxon>
        <taxon>Alphaproteobacteria</taxon>
        <taxon>Hyphomicrobiales</taxon>
        <taxon>Methylobacteriaceae</taxon>
        <taxon>Methylobacterium</taxon>
    </lineage>
</organism>
<evidence type="ECO:0000256" key="1">
    <source>
        <dbReference type="SAM" id="MobiDB-lite"/>
    </source>
</evidence>
<feature type="signal peptide" evidence="2">
    <location>
        <begin position="1"/>
        <end position="23"/>
    </location>
</feature>
<keyword evidence="4" id="KW-1185">Reference proteome</keyword>